<evidence type="ECO:0000256" key="2">
    <source>
        <dbReference type="SAM" id="MobiDB-lite"/>
    </source>
</evidence>
<dbReference type="AlphaFoldDB" id="A0AAU9XRI1"/>
<accession>A0AAU9XRI1</accession>
<name>A0AAU9XRI1_9CNID</name>
<feature type="repeat" description="ANK" evidence="1">
    <location>
        <begin position="1033"/>
        <end position="1065"/>
    </location>
</feature>
<feature type="repeat" description="ANK" evidence="1">
    <location>
        <begin position="1000"/>
        <end position="1032"/>
    </location>
</feature>
<dbReference type="PANTHER" id="PTHR46899">
    <property type="entry name" value="PROTEIN PHOSPHATASE 1 REGULATORY SUBUNIT 27"/>
    <property type="match status" value="1"/>
</dbReference>
<dbReference type="Proteomes" id="UP001159428">
    <property type="component" value="Unassembled WGS sequence"/>
</dbReference>
<feature type="compositionally biased region" description="Basic and acidic residues" evidence="2">
    <location>
        <begin position="927"/>
        <end position="936"/>
    </location>
</feature>
<feature type="region of interest" description="Disordered" evidence="2">
    <location>
        <begin position="510"/>
        <end position="532"/>
    </location>
</feature>
<dbReference type="SMART" id="SM00248">
    <property type="entry name" value="ANK"/>
    <property type="match status" value="2"/>
</dbReference>
<evidence type="ECO:0000256" key="1">
    <source>
        <dbReference type="PROSITE-ProRule" id="PRU00023"/>
    </source>
</evidence>
<feature type="region of interest" description="Disordered" evidence="2">
    <location>
        <begin position="926"/>
        <end position="961"/>
    </location>
</feature>
<protein>
    <submittedName>
        <fullName evidence="3">Uncharacterized protein</fullName>
    </submittedName>
</protein>
<feature type="region of interest" description="Disordered" evidence="2">
    <location>
        <begin position="748"/>
        <end position="778"/>
    </location>
</feature>
<organism evidence="3 4">
    <name type="scientific">Pocillopora meandrina</name>
    <dbReference type="NCBI Taxonomy" id="46732"/>
    <lineage>
        <taxon>Eukaryota</taxon>
        <taxon>Metazoa</taxon>
        <taxon>Cnidaria</taxon>
        <taxon>Anthozoa</taxon>
        <taxon>Hexacorallia</taxon>
        <taxon>Scleractinia</taxon>
        <taxon>Astrocoeniina</taxon>
        <taxon>Pocilloporidae</taxon>
        <taxon>Pocillopora</taxon>
    </lineage>
</organism>
<comment type="caution">
    <text evidence="3">The sequence shown here is derived from an EMBL/GenBank/DDBJ whole genome shotgun (WGS) entry which is preliminary data.</text>
</comment>
<keyword evidence="1" id="KW-0040">ANK repeat</keyword>
<dbReference type="InterPro" id="IPR002110">
    <property type="entry name" value="Ankyrin_rpt"/>
</dbReference>
<proteinExistence type="predicted"/>
<dbReference type="Pfam" id="PF12796">
    <property type="entry name" value="Ank_2"/>
    <property type="match status" value="1"/>
</dbReference>
<evidence type="ECO:0000313" key="4">
    <source>
        <dbReference type="Proteomes" id="UP001159428"/>
    </source>
</evidence>
<dbReference type="InterPro" id="IPR036770">
    <property type="entry name" value="Ankyrin_rpt-contain_sf"/>
</dbReference>
<gene>
    <name evidence="3" type="ORF">PMEA_00029611</name>
</gene>
<dbReference type="SUPFAM" id="SSF48403">
    <property type="entry name" value="Ankyrin repeat"/>
    <property type="match status" value="1"/>
</dbReference>
<dbReference type="PROSITE" id="PS50088">
    <property type="entry name" value="ANK_REPEAT"/>
    <property type="match status" value="2"/>
</dbReference>
<reference evidence="3 4" key="1">
    <citation type="submission" date="2022-05" db="EMBL/GenBank/DDBJ databases">
        <authorList>
            <consortium name="Genoscope - CEA"/>
            <person name="William W."/>
        </authorList>
    </citation>
    <scope>NUCLEOTIDE SEQUENCE [LARGE SCALE GENOMIC DNA]</scope>
</reference>
<sequence length="1090" mass="122590">MASDEKILDELHFLSWKIDTLERKLESSMSIQRDLAASLLQEDSSFVGSVSASKKFERRNLSGSSCSEAVSSDDEHNSSHLDGTYCAVSENEPERSTSYLIIPVGSYKDNDSCSISTEKQTFRWSEMDDNASKYTTSDDALNSDKDGASKEKLDVNAKDLNVCDTPKSFANQVTTPSSQSRFDTSEKQMCTQWNVRVSEIIPSGNCLLSSRGSHCIADDQFEDKSNVGGVFDTDHDEEENLALSNGNFSTRNSSCKYGLTIGIATAQGLPQGVSSNHRDSKQNVDEQNTLQFHNSAKFKSNFSADEIEEKRAEVELLRPLFKESTTQSSYSFNEITFDQIYNHPSESTDCYKANYKQSSIDFTTEIDARNSEKESKPSYNVIYVDPESSEVDHKNCDFVDVVGRASLFSQNNLDTSNANCVEEFGQSSSENVDPDRKQAMAVYSLPVKNKKFEMDVYLPRQVEPFPFGNRRLQQNKFNCDATASNELIEMQIGGPQDEQRHEHSYCARKRFDAETHSTNNGTDKQNESTRSNTHIQDIPRNVNNYGDTSREALNRVNRTKPLQQEVDGHISQFDDQAYCIVGYSNDYNSINTDNINRTAEHEAKTNMYPLPPSYEQVVKERVRNLAPGPRAHLGHMFPQNHFETDGKSYVDGTQSKDRFDTESRFSEPLMSVLSDDVFFDSALNPILVNQTSSKNHTAINDVSESDSCFSSITSVSSTNEGVYPWKIRNNSASREREYDKMKIIARKPQHSLSTIKQLSSTRSYQRDSDSSSDSEPCVRGFRLSPLPRSVRAPSLHEQLVQDISPSKEFTLGQVRVSSPTSSLDTSELSMNDSVCGCLYQCECQTGIPSAEDFREELKAISICVLKARRESAALYKKPQVKYFLDEEQGEMDIFHGRLQKKENRNVPMLVRVILRLRKHFFGTLESKSSRDNETRSDANNNLFHPVGKIGDQTSESKQRDRKISFSPSAMLLSAIGENSAAEVKEVIERERIDVNQLSPSGRSLLHKAAVAGDLESIHTLIQYGAMVNILDQDGFPPIHSALKKAHFKCAILLIECGTDVTRYTTERIREFLEIKEMSKGHMPVLLKTTL</sequence>
<dbReference type="PROSITE" id="PS50297">
    <property type="entry name" value="ANK_REP_REGION"/>
    <property type="match status" value="1"/>
</dbReference>
<dbReference type="EMBL" id="CALNXJ010000061">
    <property type="protein sequence ID" value="CAH3156442.1"/>
    <property type="molecule type" value="Genomic_DNA"/>
</dbReference>
<feature type="compositionally biased region" description="Polar residues" evidence="2">
    <location>
        <begin position="516"/>
        <end position="532"/>
    </location>
</feature>
<dbReference type="InterPro" id="IPR053080">
    <property type="entry name" value="PP1_regulatory_subunit_27"/>
</dbReference>
<keyword evidence="4" id="KW-1185">Reference proteome</keyword>
<dbReference type="PANTHER" id="PTHR46899:SF3">
    <property type="entry name" value="PROTEIN PHOSPHATASE 1 REGULATORY SUBUNIT 27"/>
    <property type="match status" value="1"/>
</dbReference>
<evidence type="ECO:0000313" key="3">
    <source>
        <dbReference type="EMBL" id="CAH3156442.1"/>
    </source>
</evidence>
<dbReference type="Gene3D" id="1.25.40.20">
    <property type="entry name" value="Ankyrin repeat-containing domain"/>
    <property type="match status" value="1"/>
</dbReference>